<evidence type="ECO:0000313" key="8">
    <source>
        <dbReference type="Proteomes" id="UP000012174"/>
    </source>
</evidence>
<dbReference type="AlphaFoldDB" id="M7SJ06"/>
<dbReference type="InterPro" id="IPR000109">
    <property type="entry name" value="POT_fam"/>
</dbReference>
<dbReference type="OMA" id="YRANECA"/>
<dbReference type="EMBL" id="KB707118">
    <property type="protein sequence ID" value="EMR64132.1"/>
    <property type="molecule type" value="Genomic_DNA"/>
</dbReference>
<gene>
    <name evidence="7" type="ORF">UCREL1_8896</name>
</gene>
<dbReference type="Proteomes" id="UP000012174">
    <property type="component" value="Unassembled WGS sequence"/>
</dbReference>
<feature type="transmembrane region" description="Helical" evidence="6">
    <location>
        <begin position="177"/>
        <end position="198"/>
    </location>
</feature>
<evidence type="ECO:0000256" key="2">
    <source>
        <dbReference type="ARBA" id="ARBA00005982"/>
    </source>
</evidence>
<evidence type="ECO:0000256" key="1">
    <source>
        <dbReference type="ARBA" id="ARBA00004141"/>
    </source>
</evidence>
<accession>M7SJ06</accession>
<evidence type="ECO:0000256" key="5">
    <source>
        <dbReference type="ARBA" id="ARBA00023136"/>
    </source>
</evidence>
<name>M7SJ06_EUTLA</name>
<feature type="transmembrane region" description="Helical" evidence="6">
    <location>
        <begin position="53"/>
        <end position="73"/>
    </location>
</feature>
<dbReference type="eggNOG" id="KOG1237">
    <property type="taxonomic scope" value="Eukaryota"/>
</dbReference>
<reference evidence="8" key="1">
    <citation type="journal article" date="2013" name="Genome Announc.">
        <title>Draft genome sequence of the grapevine dieback fungus Eutypa lata UCR-EL1.</title>
        <authorList>
            <person name="Blanco-Ulate B."/>
            <person name="Rolshausen P.E."/>
            <person name="Cantu D."/>
        </authorList>
    </citation>
    <scope>NUCLEOTIDE SEQUENCE [LARGE SCALE GENOMIC DNA]</scope>
    <source>
        <strain evidence="8">UCR-EL1</strain>
    </source>
</reference>
<keyword evidence="4 6" id="KW-1133">Transmembrane helix</keyword>
<evidence type="ECO:0000256" key="4">
    <source>
        <dbReference type="ARBA" id="ARBA00022989"/>
    </source>
</evidence>
<dbReference type="Pfam" id="PF00854">
    <property type="entry name" value="PTR2"/>
    <property type="match status" value="1"/>
</dbReference>
<feature type="transmembrane region" description="Helical" evidence="6">
    <location>
        <begin position="20"/>
        <end position="41"/>
    </location>
</feature>
<organism evidence="7 8">
    <name type="scientific">Eutypa lata (strain UCR-EL1)</name>
    <name type="common">Grapevine dieback disease fungus</name>
    <name type="synonym">Eutypa armeniacae</name>
    <dbReference type="NCBI Taxonomy" id="1287681"/>
    <lineage>
        <taxon>Eukaryota</taxon>
        <taxon>Fungi</taxon>
        <taxon>Dikarya</taxon>
        <taxon>Ascomycota</taxon>
        <taxon>Pezizomycotina</taxon>
        <taxon>Sordariomycetes</taxon>
        <taxon>Xylariomycetidae</taxon>
        <taxon>Xylariales</taxon>
        <taxon>Diatrypaceae</taxon>
        <taxon>Eutypa</taxon>
    </lineage>
</organism>
<dbReference type="KEGG" id="ela:UCREL1_8896"/>
<keyword evidence="5 6" id="KW-0472">Membrane</keyword>
<evidence type="ECO:0000256" key="3">
    <source>
        <dbReference type="ARBA" id="ARBA00022692"/>
    </source>
</evidence>
<dbReference type="Gene3D" id="1.20.1250.20">
    <property type="entry name" value="MFS general substrate transporter like domains"/>
    <property type="match status" value="1"/>
</dbReference>
<dbReference type="GO" id="GO:0016020">
    <property type="term" value="C:membrane"/>
    <property type="evidence" value="ECO:0007669"/>
    <property type="project" value="UniProtKB-SubCell"/>
</dbReference>
<evidence type="ECO:0000313" key="7">
    <source>
        <dbReference type="EMBL" id="EMR64132.1"/>
    </source>
</evidence>
<dbReference type="PANTHER" id="PTHR11654">
    <property type="entry name" value="OLIGOPEPTIDE TRANSPORTER-RELATED"/>
    <property type="match status" value="1"/>
</dbReference>
<keyword evidence="3 6" id="KW-0812">Transmembrane</keyword>
<comment type="similarity">
    <text evidence="2">Belongs to the major facilitator superfamily. Proton-dependent oligopeptide transporter (POT/PTR) (TC 2.A.17) family.</text>
</comment>
<comment type="subcellular location">
    <subcellularLocation>
        <location evidence="1">Membrane</location>
        <topology evidence="1">Multi-pass membrane protein</topology>
    </subcellularLocation>
</comment>
<proteinExistence type="inferred from homology"/>
<evidence type="ECO:0000256" key="6">
    <source>
        <dbReference type="SAM" id="Phobius"/>
    </source>
</evidence>
<dbReference type="GO" id="GO:0022857">
    <property type="term" value="F:transmembrane transporter activity"/>
    <property type="evidence" value="ECO:0007669"/>
    <property type="project" value="InterPro"/>
</dbReference>
<dbReference type="SUPFAM" id="SSF103473">
    <property type="entry name" value="MFS general substrate transporter"/>
    <property type="match status" value="1"/>
</dbReference>
<protein>
    <submittedName>
        <fullName evidence="7">Putative oligopeptide transporter protein</fullName>
    </submittedName>
</protein>
<dbReference type="HOGENOM" id="CLU_085116_0_0_1"/>
<keyword evidence="8" id="KW-1185">Reference proteome</keyword>
<dbReference type="OrthoDB" id="8904098at2759"/>
<sequence length="233" mass="25494">MNNLISQANQMELTGISNDTIQALNPIFYIVLNPVIQKFLFPFLSRRHISFGPILRMTISFALLAATMAYAAGTQQLIYSRGPCFSRPLACEAGRIPTDDGTVQYRPNEISVWIQTPLHLLVSTGEIFGFVALNEFAYSEAPTNMKALVKAFEQFTAALGAALGMALGPVSKDPFLVIMYASLAGTIAVSAVAFFGVFRVHDAHWHTHKGAEDLELSTDGEVVTEKVAEKKHE</sequence>
<dbReference type="InterPro" id="IPR036259">
    <property type="entry name" value="MFS_trans_sf"/>
</dbReference>